<feature type="transmembrane region" description="Helical" evidence="16">
    <location>
        <begin position="244"/>
        <end position="271"/>
    </location>
</feature>
<feature type="domain" description="NADH:ubiquinone oxidoreductase chain 4 N-terminal" evidence="19">
    <location>
        <begin position="1"/>
        <end position="103"/>
    </location>
</feature>
<evidence type="ECO:0000256" key="17">
    <source>
        <dbReference type="SAM" id="SignalP"/>
    </source>
</evidence>
<comment type="subcellular location">
    <subcellularLocation>
        <location evidence="1 16">Mitochondrion membrane</location>
        <topology evidence="1 16">Multi-pass membrane protein</topology>
    </subcellularLocation>
</comment>
<evidence type="ECO:0000256" key="6">
    <source>
        <dbReference type="ARBA" id="ARBA00022660"/>
    </source>
</evidence>
<evidence type="ECO:0000259" key="19">
    <source>
        <dbReference type="Pfam" id="PF01059"/>
    </source>
</evidence>
<dbReference type="PRINTS" id="PR01437">
    <property type="entry name" value="NUOXDRDTASE4"/>
</dbReference>
<feature type="transmembrane region" description="Helical" evidence="16">
    <location>
        <begin position="217"/>
        <end position="238"/>
    </location>
</feature>
<dbReference type="GO" id="GO:0015990">
    <property type="term" value="P:electron transport coupled proton transport"/>
    <property type="evidence" value="ECO:0007669"/>
    <property type="project" value="TreeGrafter"/>
</dbReference>
<dbReference type="Pfam" id="PF01059">
    <property type="entry name" value="Oxidored_q5_N"/>
    <property type="match status" value="1"/>
</dbReference>
<evidence type="ECO:0000256" key="13">
    <source>
        <dbReference type="ARBA" id="ARBA00023128"/>
    </source>
</evidence>
<reference evidence="20" key="1">
    <citation type="submission" date="2023-11" db="EMBL/GenBank/DDBJ databases">
        <title>Species delimitation and phylogenetic relationships of the Prionospio complex (Annelida, Spionidae) in the Northeast Atlantic.</title>
        <authorList>
            <person name="Hektoen M.M."/>
            <person name="Bakken T."/>
            <person name="Radashevsky V.I."/>
            <person name="Ekrem T."/>
            <person name="Dunshea G."/>
        </authorList>
    </citation>
    <scope>NUCLEOTIDE SEQUENCE</scope>
    <source>
        <strain evidence="20">VIR20592</strain>
    </source>
</reference>
<dbReference type="GO" id="GO:0008137">
    <property type="term" value="F:NADH dehydrogenase (ubiquinone) activity"/>
    <property type="evidence" value="ECO:0007669"/>
    <property type="project" value="UniProtKB-UniRule"/>
</dbReference>
<comment type="similarity">
    <text evidence="2 16">Belongs to the complex I subunit 4 family.</text>
</comment>
<comment type="catalytic activity">
    <reaction evidence="15 16">
        <text>a ubiquinone + NADH + 5 H(+)(in) = a ubiquinol + NAD(+) + 4 H(+)(out)</text>
        <dbReference type="Rhea" id="RHEA:29091"/>
        <dbReference type="Rhea" id="RHEA-COMP:9565"/>
        <dbReference type="Rhea" id="RHEA-COMP:9566"/>
        <dbReference type="ChEBI" id="CHEBI:15378"/>
        <dbReference type="ChEBI" id="CHEBI:16389"/>
        <dbReference type="ChEBI" id="CHEBI:17976"/>
        <dbReference type="ChEBI" id="CHEBI:57540"/>
        <dbReference type="ChEBI" id="CHEBI:57945"/>
        <dbReference type="EC" id="7.1.1.2"/>
    </reaction>
</comment>
<feature type="transmembrane region" description="Helical" evidence="16">
    <location>
        <begin position="303"/>
        <end position="323"/>
    </location>
</feature>
<evidence type="ECO:0000313" key="20">
    <source>
        <dbReference type="EMBL" id="WZB40546.1"/>
    </source>
</evidence>
<evidence type="ECO:0000256" key="4">
    <source>
        <dbReference type="ARBA" id="ARBA00021006"/>
    </source>
</evidence>
<dbReference type="Pfam" id="PF00361">
    <property type="entry name" value="Proton_antipo_M"/>
    <property type="match status" value="1"/>
</dbReference>
<evidence type="ECO:0000256" key="2">
    <source>
        <dbReference type="ARBA" id="ARBA00009025"/>
    </source>
</evidence>
<keyword evidence="14 16" id="KW-0472">Membrane</keyword>
<dbReference type="GO" id="GO:0003954">
    <property type="term" value="F:NADH dehydrogenase activity"/>
    <property type="evidence" value="ECO:0007669"/>
    <property type="project" value="TreeGrafter"/>
</dbReference>
<dbReference type="InterPro" id="IPR001750">
    <property type="entry name" value="ND/Mrp_TM"/>
</dbReference>
<keyword evidence="9 16" id="KW-0249">Electron transport</keyword>
<evidence type="ECO:0000256" key="3">
    <source>
        <dbReference type="ARBA" id="ARBA00012944"/>
    </source>
</evidence>
<evidence type="ECO:0000256" key="12">
    <source>
        <dbReference type="ARBA" id="ARBA00023075"/>
    </source>
</evidence>
<keyword evidence="12 16" id="KW-0830">Ubiquinone</keyword>
<feature type="transmembrane region" description="Helical" evidence="16">
    <location>
        <begin position="145"/>
        <end position="168"/>
    </location>
</feature>
<sequence length="452" mass="50832">MLTIFLFFSSLLLLLMTAPPRLTWATTSLSMLLMASFFFFNYSSLPFQMISNSFYTDTLASVMITLTLWVSSLMLMASQPILTKFLSPQKFLFYVIALAFVLSYAFSFANALLFYILFEASLIPTLFLVLGWGYQPERLQAGMYLLMYTVTASLPLLLSLLFFLNSSFHLSFILPWWKPYFTPTIMSAWWLITILAFLVKTPLYFVHLWLPKAHVEAPVAGSMILAGILLKLGTYGLFRMSMKMMFYSKSICFIIFPVCLIGGVLTSFICIRQTDVKSLIAYSSVSHMGLATAGLMTNSTWGWQGAFSMLIAHGLCSSCMFALANISYETTQSRSMYVTKGMLALFPSMTFWWFSFSACNMAAPPSLNLASEIILISSSVAHYWGSILPLGLMAFMAAAYSLVLYTATQHGTPPSFQSSLHIFTPRNYSLCFIHFIPLVTIVSKMDIVSNWF</sequence>
<evidence type="ECO:0000256" key="14">
    <source>
        <dbReference type="ARBA" id="ARBA00023136"/>
    </source>
</evidence>
<comment type="function">
    <text evidence="16">Core subunit of the mitochondrial membrane respiratory chain NADH dehydrogenase (Complex I) which catalyzes electron transfer from NADH through the respiratory chain, using ubiquinone as an electron acceptor. Essential for the catalytic activity and assembly of complex I.</text>
</comment>
<feature type="chain" id="PRO_5043313246" description="NADH-ubiquinone oxidoreductase chain 4" evidence="17">
    <location>
        <begin position="26"/>
        <end position="452"/>
    </location>
</feature>
<gene>
    <name evidence="20" type="primary">nad4</name>
</gene>
<dbReference type="GO" id="GO:0048039">
    <property type="term" value="F:ubiquinone binding"/>
    <property type="evidence" value="ECO:0007669"/>
    <property type="project" value="TreeGrafter"/>
</dbReference>
<keyword evidence="13 16" id="KW-0496">Mitochondrion</keyword>
<protein>
    <recommendedName>
        <fullName evidence="4 16">NADH-ubiquinone oxidoreductase chain 4</fullName>
        <ecNumber evidence="3 16">7.1.1.2</ecNumber>
    </recommendedName>
</protein>
<feature type="domain" description="NADH:quinone oxidoreductase/Mrp antiporter transmembrane" evidence="18">
    <location>
        <begin position="110"/>
        <end position="392"/>
    </location>
</feature>
<evidence type="ECO:0000256" key="10">
    <source>
        <dbReference type="ARBA" id="ARBA00022989"/>
    </source>
</evidence>
<keyword evidence="8" id="KW-1278">Translocase</keyword>
<feature type="signal peptide" evidence="17">
    <location>
        <begin position="1"/>
        <end position="25"/>
    </location>
</feature>
<feature type="transmembrane region" description="Helical" evidence="16">
    <location>
        <begin position="343"/>
        <end position="363"/>
    </location>
</feature>
<evidence type="ECO:0000256" key="7">
    <source>
        <dbReference type="ARBA" id="ARBA00022692"/>
    </source>
</evidence>
<evidence type="ECO:0000259" key="18">
    <source>
        <dbReference type="Pfam" id="PF00361"/>
    </source>
</evidence>
<organism evidence="20">
    <name type="scientific">Prionospio multibranchiata</name>
    <dbReference type="NCBI Taxonomy" id="3050093"/>
    <lineage>
        <taxon>Eukaryota</taxon>
        <taxon>Metazoa</taxon>
        <taxon>Spiralia</taxon>
        <taxon>Lophotrochozoa</taxon>
        <taxon>Annelida</taxon>
        <taxon>Polychaeta</taxon>
        <taxon>Sedentaria</taxon>
        <taxon>Canalipalpata</taxon>
        <taxon>Spionida</taxon>
        <taxon>Spionidae</taxon>
        <taxon>Prionospio</taxon>
    </lineage>
</organism>
<feature type="transmembrane region" description="Helical" evidence="16">
    <location>
        <begin position="113"/>
        <end position="133"/>
    </location>
</feature>
<feature type="transmembrane region" description="Helical" evidence="16">
    <location>
        <begin position="91"/>
        <end position="107"/>
    </location>
</feature>
<keyword evidence="5 16" id="KW-0813">Transport</keyword>
<keyword evidence="10 16" id="KW-1133">Transmembrane helix</keyword>
<keyword evidence="17" id="KW-0732">Signal</keyword>
<dbReference type="EC" id="7.1.1.2" evidence="3 16"/>
<keyword evidence="6 16" id="KW-0679">Respiratory chain</keyword>
<feature type="transmembrane region" description="Helical" evidence="16">
    <location>
        <begin position="188"/>
        <end position="210"/>
    </location>
</feature>
<evidence type="ECO:0000256" key="1">
    <source>
        <dbReference type="ARBA" id="ARBA00004225"/>
    </source>
</evidence>
<proteinExistence type="inferred from homology"/>
<evidence type="ECO:0000256" key="15">
    <source>
        <dbReference type="ARBA" id="ARBA00049551"/>
    </source>
</evidence>
<dbReference type="EMBL" id="OR935916">
    <property type="protein sequence ID" value="WZB40546.1"/>
    <property type="molecule type" value="Genomic_DNA"/>
</dbReference>
<keyword evidence="7 16" id="KW-0812">Transmembrane</keyword>
<accession>A0AAU6QG61</accession>
<evidence type="ECO:0000256" key="9">
    <source>
        <dbReference type="ARBA" id="ARBA00022982"/>
    </source>
</evidence>
<dbReference type="InterPro" id="IPR000260">
    <property type="entry name" value="NADH4_N"/>
</dbReference>
<geneLocation type="mitochondrion" evidence="20"/>
<dbReference type="InterPro" id="IPR003918">
    <property type="entry name" value="NADH_UbQ_OxRdtase"/>
</dbReference>
<evidence type="ECO:0000256" key="16">
    <source>
        <dbReference type="RuleBase" id="RU003297"/>
    </source>
</evidence>
<dbReference type="PANTHER" id="PTHR43507:SF20">
    <property type="entry name" value="NADH-UBIQUINONE OXIDOREDUCTASE CHAIN 4"/>
    <property type="match status" value="1"/>
</dbReference>
<dbReference type="GO" id="GO:0042773">
    <property type="term" value="P:ATP synthesis coupled electron transport"/>
    <property type="evidence" value="ECO:0007669"/>
    <property type="project" value="InterPro"/>
</dbReference>
<evidence type="ECO:0000256" key="8">
    <source>
        <dbReference type="ARBA" id="ARBA00022967"/>
    </source>
</evidence>
<dbReference type="GO" id="GO:0031966">
    <property type="term" value="C:mitochondrial membrane"/>
    <property type="evidence" value="ECO:0007669"/>
    <property type="project" value="UniProtKB-SubCell"/>
</dbReference>
<keyword evidence="11 16" id="KW-0520">NAD</keyword>
<dbReference type="PANTHER" id="PTHR43507">
    <property type="entry name" value="NADH-UBIQUINONE OXIDOREDUCTASE CHAIN 4"/>
    <property type="match status" value="1"/>
</dbReference>
<name>A0AAU6QG61_9ANNE</name>
<dbReference type="AlphaFoldDB" id="A0AAU6QG61"/>
<evidence type="ECO:0000256" key="5">
    <source>
        <dbReference type="ARBA" id="ARBA00022448"/>
    </source>
</evidence>
<feature type="transmembrane region" description="Helical" evidence="16">
    <location>
        <begin position="49"/>
        <end position="70"/>
    </location>
</feature>
<evidence type="ECO:0000256" key="11">
    <source>
        <dbReference type="ARBA" id="ARBA00023027"/>
    </source>
</evidence>
<feature type="transmembrane region" description="Helical" evidence="16">
    <location>
        <begin position="383"/>
        <end position="407"/>
    </location>
</feature>